<dbReference type="EMBL" id="JACEIK010000432">
    <property type="protein sequence ID" value="MCD7456946.1"/>
    <property type="molecule type" value="Genomic_DNA"/>
</dbReference>
<comment type="caution">
    <text evidence="1">The sequence shown here is derived from an EMBL/GenBank/DDBJ whole genome shotgun (WGS) entry which is preliminary data.</text>
</comment>
<sequence>VGDVFVVNVEQGVGKVVEHAITVSPKRKKDKSIWVKQYFCGTKRRKWVRKSCPKDDSPSP</sequence>
<organism evidence="1 2">
    <name type="scientific">Datura stramonium</name>
    <name type="common">Jimsonweed</name>
    <name type="synonym">Common thornapple</name>
    <dbReference type="NCBI Taxonomy" id="4076"/>
    <lineage>
        <taxon>Eukaryota</taxon>
        <taxon>Viridiplantae</taxon>
        <taxon>Streptophyta</taxon>
        <taxon>Embryophyta</taxon>
        <taxon>Tracheophyta</taxon>
        <taxon>Spermatophyta</taxon>
        <taxon>Magnoliopsida</taxon>
        <taxon>eudicotyledons</taxon>
        <taxon>Gunneridae</taxon>
        <taxon>Pentapetalae</taxon>
        <taxon>asterids</taxon>
        <taxon>lamiids</taxon>
        <taxon>Solanales</taxon>
        <taxon>Solanaceae</taxon>
        <taxon>Solanoideae</taxon>
        <taxon>Datureae</taxon>
        <taxon>Datura</taxon>
    </lineage>
</organism>
<feature type="non-terminal residue" evidence="1">
    <location>
        <position position="1"/>
    </location>
</feature>
<keyword evidence="2" id="KW-1185">Reference proteome</keyword>
<evidence type="ECO:0000313" key="2">
    <source>
        <dbReference type="Proteomes" id="UP000823775"/>
    </source>
</evidence>
<dbReference type="Proteomes" id="UP000823775">
    <property type="component" value="Unassembled WGS sequence"/>
</dbReference>
<evidence type="ECO:0000313" key="1">
    <source>
        <dbReference type="EMBL" id="MCD7456946.1"/>
    </source>
</evidence>
<accession>A0ABS8SDH8</accession>
<reference evidence="1 2" key="1">
    <citation type="journal article" date="2021" name="BMC Genomics">
        <title>Datura genome reveals duplications of psychoactive alkaloid biosynthetic genes and high mutation rate following tissue culture.</title>
        <authorList>
            <person name="Rajewski A."/>
            <person name="Carter-House D."/>
            <person name="Stajich J."/>
            <person name="Litt A."/>
        </authorList>
    </citation>
    <scope>NUCLEOTIDE SEQUENCE [LARGE SCALE GENOMIC DNA]</scope>
    <source>
        <strain evidence="1">AR-01</strain>
    </source>
</reference>
<protein>
    <submittedName>
        <fullName evidence="1">Uncharacterized protein</fullName>
    </submittedName>
</protein>
<proteinExistence type="predicted"/>
<name>A0ABS8SDH8_DATST</name>
<gene>
    <name evidence="1" type="ORF">HAX54_033682</name>
</gene>